<accession>A0A562LQS8</accession>
<feature type="signal peptide" evidence="1">
    <location>
        <begin position="1"/>
        <end position="23"/>
    </location>
</feature>
<dbReference type="Proteomes" id="UP000317176">
    <property type="component" value="Unassembled WGS sequence"/>
</dbReference>
<keyword evidence="3" id="KW-1185">Reference proteome</keyword>
<reference evidence="2 3" key="1">
    <citation type="journal article" date="2015" name="Stand. Genomic Sci.">
        <title>Genomic Encyclopedia of Bacterial and Archaeal Type Strains, Phase III: the genomes of soil and plant-associated and newly described type strains.</title>
        <authorList>
            <person name="Whitman W.B."/>
            <person name="Woyke T."/>
            <person name="Klenk H.P."/>
            <person name="Zhou Y."/>
            <person name="Lilburn T.G."/>
            <person name="Beck B.J."/>
            <person name="De Vos P."/>
            <person name="Vandamme P."/>
            <person name="Eisen J.A."/>
            <person name="Garrity G."/>
            <person name="Hugenholtz P."/>
            <person name="Kyrpides N.C."/>
        </authorList>
    </citation>
    <scope>NUCLEOTIDE SEQUENCE [LARGE SCALE GENOMIC DNA]</scope>
    <source>
        <strain evidence="2 3">CGMCC 1.10947</strain>
    </source>
</reference>
<evidence type="ECO:0000313" key="2">
    <source>
        <dbReference type="EMBL" id="TWI09981.1"/>
    </source>
</evidence>
<organism evidence="2 3">
    <name type="scientific">Bradyrhizobium daqingense</name>
    <dbReference type="NCBI Taxonomy" id="993502"/>
    <lineage>
        <taxon>Bacteria</taxon>
        <taxon>Pseudomonadati</taxon>
        <taxon>Pseudomonadota</taxon>
        <taxon>Alphaproteobacteria</taxon>
        <taxon>Hyphomicrobiales</taxon>
        <taxon>Nitrobacteraceae</taxon>
        <taxon>Bradyrhizobium</taxon>
    </lineage>
</organism>
<dbReference type="RefSeq" id="WP_145629166.1">
    <property type="nucleotide sequence ID" value="NZ_CP088014.1"/>
</dbReference>
<keyword evidence="1" id="KW-0732">Signal</keyword>
<dbReference type="EMBL" id="VLKL01000002">
    <property type="protein sequence ID" value="TWI09981.1"/>
    <property type="molecule type" value="Genomic_DNA"/>
</dbReference>
<feature type="chain" id="PRO_5021727091" evidence="1">
    <location>
        <begin position="24"/>
        <end position="66"/>
    </location>
</feature>
<sequence>MLDLRLVTTSTAMLIAMMAVALAEPVKDKAPVAGQSATEARPIRVVLPAPWEPATRSQGETTQASK</sequence>
<comment type="caution">
    <text evidence="2">The sequence shown here is derived from an EMBL/GenBank/DDBJ whole genome shotgun (WGS) entry which is preliminary data.</text>
</comment>
<evidence type="ECO:0000256" key="1">
    <source>
        <dbReference type="SAM" id="SignalP"/>
    </source>
</evidence>
<proteinExistence type="predicted"/>
<dbReference type="AlphaFoldDB" id="A0A562LQS8"/>
<name>A0A562LQS8_9BRAD</name>
<gene>
    <name evidence="2" type="ORF">IQ17_01061</name>
</gene>
<dbReference type="OrthoDB" id="8250321at2"/>
<evidence type="ECO:0000313" key="3">
    <source>
        <dbReference type="Proteomes" id="UP000317176"/>
    </source>
</evidence>
<protein>
    <submittedName>
        <fullName evidence="2">Uncharacterized protein</fullName>
    </submittedName>
</protein>